<evidence type="ECO:0000313" key="2">
    <source>
        <dbReference type="EMBL" id="MBM0106070.1"/>
    </source>
</evidence>
<evidence type="ECO:0000259" key="1">
    <source>
        <dbReference type="Pfam" id="PF00149"/>
    </source>
</evidence>
<protein>
    <submittedName>
        <fullName evidence="2">Metallophosphoesterase</fullName>
    </submittedName>
</protein>
<dbReference type="Gene3D" id="3.60.21.10">
    <property type="match status" value="1"/>
</dbReference>
<dbReference type="Proteomes" id="UP000661077">
    <property type="component" value="Unassembled WGS sequence"/>
</dbReference>
<name>A0ABS1WYM3_9GAMM</name>
<dbReference type="PANTHER" id="PTHR36492">
    <property type="match status" value="1"/>
</dbReference>
<gene>
    <name evidence="2" type="ORF">JM946_15155</name>
</gene>
<dbReference type="InterPro" id="IPR004843">
    <property type="entry name" value="Calcineurin-like_PHP"/>
</dbReference>
<comment type="caution">
    <text evidence="2">The sequence shown here is derived from an EMBL/GenBank/DDBJ whole genome shotgun (WGS) entry which is preliminary data.</text>
</comment>
<proteinExistence type="predicted"/>
<dbReference type="Pfam" id="PF00149">
    <property type="entry name" value="Metallophos"/>
    <property type="match status" value="1"/>
</dbReference>
<organism evidence="2 3">
    <name type="scientific">Steroidobacter gossypii</name>
    <dbReference type="NCBI Taxonomy" id="2805490"/>
    <lineage>
        <taxon>Bacteria</taxon>
        <taxon>Pseudomonadati</taxon>
        <taxon>Pseudomonadota</taxon>
        <taxon>Gammaproteobacteria</taxon>
        <taxon>Steroidobacterales</taxon>
        <taxon>Steroidobacteraceae</taxon>
        <taxon>Steroidobacter</taxon>
    </lineage>
</organism>
<evidence type="ECO:0000313" key="3">
    <source>
        <dbReference type="Proteomes" id="UP000661077"/>
    </source>
</evidence>
<dbReference type="InterPro" id="IPR052963">
    <property type="entry name" value="Pantetheine_PDE"/>
</dbReference>
<feature type="domain" description="Calcineurin-like phosphoesterase" evidence="1">
    <location>
        <begin position="7"/>
        <end position="222"/>
    </location>
</feature>
<dbReference type="EMBL" id="JAEVLS010000003">
    <property type="protein sequence ID" value="MBM0106070.1"/>
    <property type="molecule type" value="Genomic_DNA"/>
</dbReference>
<dbReference type="RefSeq" id="WP_203168139.1">
    <property type="nucleotide sequence ID" value="NZ_JAEVLS010000003.1"/>
</dbReference>
<dbReference type="SUPFAM" id="SSF56300">
    <property type="entry name" value="Metallo-dependent phosphatases"/>
    <property type="match status" value="1"/>
</dbReference>
<accession>A0ABS1WYM3</accession>
<dbReference type="InterPro" id="IPR029052">
    <property type="entry name" value="Metallo-depent_PP-like"/>
</dbReference>
<reference evidence="2 3" key="1">
    <citation type="journal article" date="2021" name="Int. J. Syst. Evol. Microbiol.">
        <title>Steroidobacter gossypii sp. nov., isolated from soil of cotton cropping field.</title>
        <authorList>
            <person name="Huang R."/>
            <person name="Yang S."/>
            <person name="Zhen C."/>
            <person name="Liu W."/>
        </authorList>
    </citation>
    <scope>NUCLEOTIDE SEQUENCE [LARGE SCALE GENOMIC DNA]</scope>
    <source>
        <strain evidence="2 3">S1-65</strain>
    </source>
</reference>
<keyword evidence="3" id="KW-1185">Reference proteome</keyword>
<dbReference type="CDD" id="cd00838">
    <property type="entry name" value="MPP_superfamily"/>
    <property type="match status" value="1"/>
</dbReference>
<dbReference type="PANTHER" id="PTHR36492:SF2">
    <property type="entry name" value="[ACYL-CARRIER-PROTEIN] PHOSPHODIESTERASE PPTH"/>
    <property type="match status" value="1"/>
</dbReference>
<sequence>MNDCRTRIFALSDVHVDYEVNARWVQSLSREDYRHDLLILAGDITHRLPELASCLSAFAERFAKVLFVPGNHELWVAGDRSERTSLQKYADVVAVAEQSGVCMRPYLHGNVLIAPLLGWYDYSFGQPSDELRHLWTDFHACRWPAGFQPEDVAAHFTRLNNTLSVQGAARVITFSHFLPRIDLLPSYVSSSHRVLDPVLGSSRLERQLRALGSSMHVYGHSHINRRIELDGVTYINNAFGYPGEERIAARGLLCIDEL</sequence>